<proteinExistence type="predicted"/>
<protein>
    <submittedName>
        <fullName evidence="1">Uncharacterized protein</fullName>
    </submittedName>
</protein>
<accession>A0A2T7G896</accession>
<sequence length="73" mass="8209">MPQDLHCGKRPGASGSFRPENAVQAKLAAGVVSSAWRCKNYDIVWERAFCQDRILICCKMLRSIRKDILTIGQ</sequence>
<comment type="caution">
    <text evidence="1">The sequence shown here is derived from an EMBL/GenBank/DDBJ whole genome shotgun (WGS) entry which is preliminary data.</text>
</comment>
<reference evidence="1 2" key="1">
    <citation type="submission" date="2018-04" db="EMBL/GenBank/DDBJ databases">
        <title>Pelagivirga bohaiensis gen. nov., sp. nov., a bacterium isolated from the Bohai Sea.</title>
        <authorList>
            <person name="Ji X."/>
        </authorList>
    </citation>
    <scope>NUCLEOTIDE SEQUENCE [LARGE SCALE GENOMIC DNA]</scope>
    <source>
        <strain evidence="1 2">BH-SD19</strain>
    </source>
</reference>
<organism evidence="1 2">
    <name type="scientific">Pelagivirga sediminicola</name>
    <dbReference type="NCBI Taxonomy" id="2170575"/>
    <lineage>
        <taxon>Bacteria</taxon>
        <taxon>Pseudomonadati</taxon>
        <taxon>Pseudomonadota</taxon>
        <taxon>Alphaproteobacteria</taxon>
        <taxon>Rhodobacterales</taxon>
        <taxon>Paracoccaceae</taxon>
        <taxon>Pelagivirga</taxon>
    </lineage>
</organism>
<dbReference type="EMBL" id="QCYH01000003">
    <property type="protein sequence ID" value="PVA10652.1"/>
    <property type="molecule type" value="Genomic_DNA"/>
</dbReference>
<evidence type="ECO:0000313" key="2">
    <source>
        <dbReference type="Proteomes" id="UP000244446"/>
    </source>
</evidence>
<dbReference type="AlphaFoldDB" id="A0A2T7G896"/>
<gene>
    <name evidence="1" type="ORF">DC366_07125</name>
</gene>
<name>A0A2T7G896_9RHOB</name>
<dbReference type="Proteomes" id="UP000244446">
    <property type="component" value="Unassembled WGS sequence"/>
</dbReference>
<keyword evidence="2" id="KW-1185">Reference proteome</keyword>
<evidence type="ECO:0000313" key="1">
    <source>
        <dbReference type="EMBL" id="PVA10652.1"/>
    </source>
</evidence>